<evidence type="ECO:0008006" key="15">
    <source>
        <dbReference type="Google" id="ProtNLM"/>
    </source>
</evidence>
<keyword evidence="6" id="KW-0067">ATP-binding</keyword>
<proteinExistence type="predicted"/>
<feature type="domain" description="ABC transmembrane type-1" evidence="12">
    <location>
        <begin position="104"/>
        <end position="386"/>
    </location>
</feature>
<dbReference type="InterPro" id="IPR027417">
    <property type="entry name" value="P-loop_NTPase"/>
</dbReference>
<sequence length="656" mass="70769">MPCWGLIGILTSTDLSGVCMFNSEIRLAVLHLRVMVGSPYVSGAPEAARGAGELQGGPLRDEGKRPNRDPPPHHGPVLCRGQSVAQRPIGPDAVALRRFFATWLASSFLYALSLGCILTVPTFVQGVLNWLEDSPLDKPFMNSGVGLAFCLFALNLGGTLFGRTSEQLTRRIMINVKTLLISAIYQKSLKLSAKASMEFDNGRILNMINVDTNLIGRTIQSSNAAWGAPVQIAVSLILLVKFVGVGTWAGFGFVILAFAIQGIFLPLAVKAQRVVMIGGDRRLKAVRELFQGIRIVKLRAWEDFILKKLTALREHQVRGLKSYYLAIAVFLSLTQLTPVIMPILSFVVYSKKGDFQVSNIFAALVVFGQLFQPMLNLPSSISNTIRGIISFTRIAAFFAAEEMDPIAIAPEQVLSATSESSPSAISIRDASFSWPTPFAARPAPAKKNTRVPEMATKVDGKDSTLGVKVSVEPKIDTADDVLFSDLNLSIKKGSLTAIVGTVGAGKSSLIAALTGGMTQLAGKVTITGYLALCEQQPWILTDTVQANILFGRPLDQHRLEATVHSCCLAEDIERMPGGLATEIGEKGINLSGGQRARIAIARAAYDAAEIVLLDDPLAALDAHVGKRVFDDCIKTALKDRTVVLITHQLHLLNDVD</sequence>
<accession>A0A4P9W7Y6</accession>
<evidence type="ECO:0000256" key="7">
    <source>
        <dbReference type="ARBA" id="ARBA00022989"/>
    </source>
</evidence>
<evidence type="ECO:0000256" key="1">
    <source>
        <dbReference type="ARBA" id="ARBA00004128"/>
    </source>
</evidence>
<keyword evidence="7 10" id="KW-1133">Transmembrane helix</keyword>
<evidence type="ECO:0000313" key="13">
    <source>
        <dbReference type="EMBL" id="RKO88609.1"/>
    </source>
</evidence>
<dbReference type="GO" id="GO:0005524">
    <property type="term" value="F:ATP binding"/>
    <property type="evidence" value="ECO:0007669"/>
    <property type="project" value="UniProtKB-KW"/>
</dbReference>
<evidence type="ECO:0000256" key="9">
    <source>
        <dbReference type="SAM" id="MobiDB-lite"/>
    </source>
</evidence>
<evidence type="ECO:0000256" key="4">
    <source>
        <dbReference type="ARBA" id="ARBA00022737"/>
    </source>
</evidence>
<feature type="non-terminal residue" evidence="13">
    <location>
        <position position="656"/>
    </location>
</feature>
<keyword evidence="4" id="KW-0677">Repeat</keyword>
<feature type="transmembrane region" description="Helical" evidence="10">
    <location>
        <begin position="355"/>
        <end position="371"/>
    </location>
</feature>
<dbReference type="PROSITE" id="PS50893">
    <property type="entry name" value="ABC_TRANSPORTER_2"/>
    <property type="match status" value="1"/>
</dbReference>
<comment type="subcellular location">
    <subcellularLocation>
        <location evidence="1">Vacuole membrane</location>
        <topology evidence="1">Multi-pass membrane protein</topology>
    </subcellularLocation>
</comment>
<reference evidence="14" key="1">
    <citation type="journal article" date="2018" name="Nat. Microbiol.">
        <title>Leveraging single-cell genomics to expand the fungal tree of life.</title>
        <authorList>
            <person name="Ahrendt S.R."/>
            <person name="Quandt C.A."/>
            <person name="Ciobanu D."/>
            <person name="Clum A."/>
            <person name="Salamov A."/>
            <person name="Andreopoulos B."/>
            <person name="Cheng J.F."/>
            <person name="Woyke T."/>
            <person name="Pelin A."/>
            <person name="Henrissat B."/>
            <person name="Reynolds N.K."/>
            <person name="Benny G.L."/>
            <person name="Smith M.E."/>
            <person name="James T.Y."/>
            <person name="Grigoriev I.V."/>
        </authorList>
    </citation>
    <scope>NUCLEOTIDE SEQUENCE [LARGE SCALE GENOMIC DNA]</scope>
</reference>
<dbReference type="SMART" id="SM00382">
    <property type="entry name" value="AAA"/>
    <property type="match status" value="1"/>
</dbReference>
<evidence type="ECO:0000256" key="8">
    <source>
        <dbReference type="ARBA" id="ARBA00023136"/>
    </source>
</evidence>
<keyword evidence="8 10" id="KW-0472">Membrane</keyword>
<dbReference type="Gene3D" id="1.20.1560.10">
    <property type="entry name" value="ABC transporter type 1, transmembrane domain"/>
    <property type="match status" value="1"/>
</dbReference>
<dbReference type="GO" id="GO:0140359">
    <property type="term" value="F:ABC-type transporter activity"/>
    <property type="evidence" value="ECO:0007669"/>
    <property type="project" value="InterPro"/>
</dbReference>
<gene>
    <name evidence="13" type="ORF">BDK51DRAFT_39640</name>
</gene>
<evidence type="ECO:0000256" key="3">
    <source>
        <dbReference type="ARBA" id="ARBA00022692"/>
    </source>
</evidence>
<dbReference type="InterPro" id="IPR050173">
    <property type="entry name" value="ABC_transporter_C-like"/>
</dbReference>
<keyword evidence="14" id="KW-1185">Reference proteome</keyword>
<dbReference type="EMBL" id="KZ996602">
    <property type="protein sequence ID" value="RKO88609.1"/>
    <property type="molecule type" value="Genomic_DNA"/>
</dbReference>
<dbReference type="InterPro" id="IPR044746">
    <property type="entry name" value="ABCC_6TM_D1"/>
</dbReference>
<dbReference type="OrthoDB" id="6500128at2759"/>
<dbReference type="Proteomes" id="UP000269721">
    <property type="component" value="Unassembled WGS sequence"/>
</dbReference>
<feature type="transmembrane region" description="Helical" evidence="10">
    <location>
        <begin position="323"/>
        <end position="349"/>
    </location>
</feature>
<organism evidence="13 14">
    <name type="scientific">Blyttiomyces helicus</name>
    <dbReference type="NCBI Taxonomy" id="388810"/>
    <lineage>
        <taxon>Eukaryota</taxon>
        <taxon>Fungi</taxon>
        <taxon>Fungi incertae sedis</taxon>
        <taxon>Chytridiomycota</taxon>
        <taxon>Chytridiomycota incertae sedis</taxon>
        <taxon>Chytridiomycetes</taxon>
        <taxon>Chytridiomycetes incertae sedis</taxon>
        <taxon>Blyttiomyces</taxon>
    </lineage>
</organism>
<dbReference type="InterPro" id="IPR011527">
    <property type="entry name" value="ABC1_TM_dom"/>
</dbReference>
<keyword evidence="2" id="KW-0813">Transport</keyword>
<evidence type="ECO:0000256" key="10">
    <source>
        <dbReference type="SAM" id="Phobius"/>
    </source>
</evidence>
<feature type="transmembrane region" description="Helical" evidence="10">
    <location>
        <begin position="248"/>
        <end position="269"/>
    </location>
</feature>
<dbReference type="SUPFAM" id="SSF52540">
    <property type="entry name" value="P-loop containing nucleoside triphosphate hydrolases"/>
    <property type="match status" value="1"/>
</dbReference>
<feature type="domain" description="ABC transporter" evidence="11">
    <location>
        <begin position="467"/>
        <end position="656"/>
    </location>
</feature>
<name>A0A4P9W7Y6_9FUNG</name>
<dbReference type="GO" id="GO:0016887">
    <property type="term" value="F:ATP hydrolysis activity"/>
    <property type="evidence" value="ECO:0007669"/>
    <property type="project" value="InterPro"/>
</dbReference>
<dbReference type="FunFam" id="3.40.50.300:FF:000997">
    <property type="entry name" value="Multidrug resistance-associated protein 1"/>
    <property type="match status" value="1"/>
</dbReference>
<evidence type="ECO:0000259" key="11">
    <source>
        <dbReference type="PROSITE" id="PS50893"/>
    </source>
</evidence>
<dbReference type="PROSITE" id="PS00211">
    <property type="entry name" value="ABC_TRANSPORTER_1"/>
    <property type="match status" value="1"/>
</dbReference>
<dbReference type="PANTHER" id="PTHR24223:SF443">
    <property type="entry name" value="MULTIDRUG-RESISTANCE LIKE PROTEIN 1, ISOFORM I"/>
    <property type="match status" value="1"/>
</dbReference>
<dbReference type="SUPFAM" id="SSF90123">
    <property type="entry name" value="ABC transporter transmembrane region"/>
    <property type="match status" value="1"/>
</dbReference>
<dbReference type="GO" id="GO:0000329">
    <property type="term" value="C:fungal-type vacuole membrane"/>
    <property type="evidence" value="ECO:0007669"/>
    <property type="project" value="UniProtKB-ARBA"/>
</dbReference>
<protein>
    <recommendedName>
        <fullName evidence="15">P-loop containing nucleoside triphosphate hydrolase protein</fullName>
    </recommendedName>
</protein>
<dbReference type="InterPro" id="IPR003439">
    <property type="entry name" value="ABC_transporter-like_ATP-bd"/>
</dbReference>
<feature type="transmembrane region" description="Helical" evidence="10">
    <location>
        <begin position="107"/>
        <end position="128"/>
    </location>
</feature>
<dbReference type="InterPro" id="IPR036640">
    <property type="entry name" value="ABC1_TM_sf"/>
</dbReference>
<dbReference type="PANTHER" id="PTHR24223">
    <property type="entry name" value="ATP-BINDING CASSETTE SUB-FAMILY C"/>
    <property type="match status" value="1"/>
</dbReference>
<feature type="transmembrane region" description="Helical" evidence="10">
    <location>
        <begin position="140"/>
        <end position="161"/>
    </location>
</feature>
<dbReference type="InterPro" id="IPR017871">
    <property type="entry name" value="ABC_transporter-like_CS"/>
</dbReference>
<dbReference type="InterPro" id="IPR003593">
    <property type="entry name" value="AAA+_ATPase"/>
</dbReference>
<dbReference type="PROSITE" id="PS50929">
    <property type="entry name" value="ABC_TM1F"/>
    <property type="match status" value="1"/>
</dbReference>
<feature type="compositionally biased region" description="Basic and acidic residues" evidence="9">
    <location>
        <begin position="59"/>
        <end position="72"/>
    </location>
</feature>
<dbReference type="Pfam" id="PF00664">
    <property type="entry name" value="ABC_membrane"/>
    <property type="match status" value="1"/>
</dbReference>
<keyword evidence="5" id="KW-0547">Nucleotide-binding</keyword>
<dbReference type="Pfam" id="PF00005">
    <property type="entry name" value="ABC_tran"/>
    <property type="match status" value="1"/>
</dbReference>
<evidence type="ECO:0000256" key="5">
    <source>
        <dbReference type="ARBA" id="ARBA00022741"/>
    </source>
</evidence>
<evidence type="ECO:0000256" key="6">
    <source>
        <dbReference type="ARBA" id="ARBA00022840"/>
    </source>
</evidence>
<evidence type="ECO:0000256" key="2">
    <source>
        <dbReference type="ARBA" id="ARBA00022448"/>
    </source>
</evidence>
<evidence type="ECO:0000259" key="12">
    <source>
        <dbReference type="PROSITE" id="PS50929"/>
    </source>
</evidence>
<keyword evidence="3 10" id="KW-0812">Transmembrane</keyword>
<evidence type="ECO:0000313" key="14">
    <source>
        <dbReference type="Proteomes" id="UP000269721"/>
    </source>
</evidence>
<dbReference type="CDD" id="cd18579">
    <property type="entry name" value="ABC_6TM_ABCC_D1"/>
    <property type="match status" value="1"/>
</dbReference>
<feature type="region of interest" description="Disordered" evidence="9">
    <location>
        <begin position="47"/>
        <end position="77"/>
    </location>
</feature>
<dbReference type="AlphaFoldDB" id="A0A4P9W7Y6"/>
<dbReference type="Gene3D" id="3.40.50.300">
    <property type="entry name" value="P-loop containing nucleotide triphosphate hydrolases"/>
    <property type="match status" value="1"/>
</dbReference>